<evidence type="ECO:0000256" key="1">
    <source>
        <dbReference type="SAM" id="SignalP"/>
    </source>
</evidence>
<feature type="signal peptide" evidence="1">
    <location>
        <begin position="1"/>
        <end position="17"/>
    </location>
</feature>
<keyword evidence="3" id="KW-1185">Reference proteome</keyword>
<dbReference type="Proteomes" id="UP001220324">
    <property type="component" value="Unassembled WGS sequence"/>
</dbReference>
<gene>
    <name evidence="2" type="ORF">N7494_000725</name>
</gene>
<evidence type="ECO:0000313" key="2">
    <source>
        <dbReference type="EMBL" id="KAJ5556810.1"/>
    </source>
</evidence>
<reference evidence="2 3" key="1">
    <citation type="journal article" date="2023" name="IMA Fungus">
        <title>Comparative genomic study of the Penicillium genus elucidates a diverse pangenome and 15 lateral gene transfer events.</title>
        <authorList>
            <person name="Petersen C."/>
            <person name="Sorensen T."/>
            <person name="Nielsen M.R."/>
            <person name="Sondergaard T.E."/>
            <person name="Sorensen J.L."/>
            <person name="Fitzpatrick D.A."/>
            <person name="Frisvad J.C."/>
            <person name="Nielsen K.L."/>
        </authorList>
    </citation>
    <scope>NUCLEOTIDE SEQUENCE [LARGE SCALE GENOMIC DNA]</scope>
    <source>
        <strain evidence="2 3">IBT 35679</strain>
    </source>
</reference>
<dbReference type="EMBL" id="JAQIZZ010000001">
    <property type="protein sequence ID" value="KAJ5556810.1"/>
    <property type="molecule type" value="Genomic_DNA"/>
</dbReference>
<comment type="caution">
    <text evidence="2">The sequence shown here is derived from an EMBL/GenBank/DDBJ whole genome shotgun (WGS) entry which is preliminary data.</text>
</comment>
<evidence type="ECO:0000313" key="3">
    <source>
        <dbReference type="Proteomes" id="UP001220324"/>
    </source>
</evidence>
<organism evidence="2 3">
    <name type="scientific">Penicillium frequentans</name>
    <dbReference type="NCBI Taxonomy" id="3151616"/>
    <lineage>
        <taxon>Eukaryota</taxon>
        <taxon>Fungi</taxon>
        <taxon>Dikarya</taxon>
        <taxon>Ascomycota</taxon>
        <taxon>Pezizomycotina</taxon>
        <taxon>Eurotiomycetes</taxon>
        <taxon>Eurotiomycetidae</taxon>
        <taxon>Eurotiales</taxon>
        <taxon>Aspergillaceae</taxon>
        <taxon>Penicillium</taxon>
    </lineage>
</organism>
<proteinExistence type="predicted"/>
<keyword evidence="1" id="KW-0732">Signal</keyword>
<name>A0AAD6D6C4_9EURO</name>
<accession>A0AAD6D6C4</accession>
<feature type="chain" id="PRO_5041945979" description="Cyanovirin-N domain-containing protein" evidence="1">
    <location>
        <begin position="18"/>
        <end position="110"/>
    </location>
</feature>
<protein>
    <recommendedName>
        <fullName evidence="4">Cyanovirin-N domain-containing protein</fullName>
    </recommendedName>
</protein>
<evidence type="ECO:0008006" key="4">
    <source>
        <dbReference type="Google" id="ProtNLM"/>
    </source>
</evidence>
<dbReference type="AlphaFoldDB" id="A0AAD6D6C4"/>
<sequence>MKYSTTITLALATMATADWSLYCGDSCTDGTLVASGSDAVESCVSLGDTYDYCYIEANSIYYANWWKAIFYENADCEVTSVSGGLESKGLFDGDCTDAGSWKSYEVVVNA</sequence>